<sequence>MGGGGGEGDDGMPQMPKEGDMPSREEMMKTIESLQKAQKAQSMANNLKQKAMAMTSSTQREKMLREAFDKEMEANGHSKMAKRLQSGSWQGFGFGGGIGAASGLGIGAVTGTVLGAILAVPTTGIGMLAGTATGAIHGPFVKLGGGKDGKEEEVPFEEADPGRVVDALEAEQKAQQEQGGSSGKTESTNGADKPRKKPPKIEIRSKKNAEPGDGQDAASGKGSSNVNTGVSDESKPPKRKPKKLEIRSGKDGKKPATAKA</sequence>
<reference evidence="2" key="1">
    <citation type="submission" date="2022-10" db="EMBL/GenBank/DDBJ databases">
        <title>Culturing micro-colonial fungi from biological soil crusts in the Mojave desert and describing Neophaeococcomyces mojavensis, and introducing the new genera and species Taxawa tesnikishii.</title>
        <authorList>
            <person name="Kurbessoian T."/>
            <person name="Stajich J.E."/>
        </authorList>
    </citation>
    <scope>NUCLEOTIDE SEQUENCE</scope>
    <source>
        <strain evidence="2">TK_41</strain>
    </source>
</reference>
<evidence type="ECO:0000256" key="1">
    <source>
        <dbReference type="SAM" id="MobiDB-lite"/>
    </source>
</evidence>
<dbReference type="AlphaFoldDB" id="A0AA38XQD6"/>
<feature type="compositionally biased region" description="Basic and acidic residues" evidence="1">
    <location>
        <begin position="17"/>
        <end position="27"/>
    </location>
</feature>
<proteinExistence type="predicted"/>
<feature type="compositionally biased region" description="Polar residues" evidence="1">
    <location>
        <begin position="221"/>
        <end position="231"/>
    </location>
</feature>
<name>A0AA38XQD6_9EURO</name>
<accession>A0AA38XQD6</accession>
<keyword evidence="3" id="KW-1185">Reference proteome</keyword>
<feature type="compositionally biased region" description="Basic and acidic residues" evidence="1">
    <location>
        <begin position="199"/>
        <end position="210"/>
    </location>
</feature>
<comment type="caution">
    <text evidence="2">The sequence shown here is derived from an EMBL/GenBank/DDBJ whole genome shotgun (WGS) entry which is preliminary data.</text>
</comment>
<organism evidence="2 3">
    <name type="scientific">Cladophialophora chaetospira</name>
    <dbReference type="NCBI Taxonomy" id="386627"/>
    <lineage>
        <taxon>Eukaryota</taxon>
        <taxon>Fungi</taxon>
        <taxon>Dikarya</taxon>
        <taxon>Ascomycota</taxon>
        <taxon>Pezizomycotina</taxon>
        <taxon>Eurotiomycetes</taxon>
        <taxon>Chaetothyriomycetidae</taxon>
        <taxon>Chaetothyriales</taxon>
        <taxon>Herpotrichiellaceae</taxon>
        <taxon>Cladophialophora</taxon>
    </lineage>
</organism>
<dbReference type="Proteomes" id="UP001172673">
    <property type="component" value="Unassembled WGS sequence"/>
</dbReference>
<feature type="region of interest" description="Disordered" evidence="1">
    <location>
        <begin position="146"/>
        <end position="260"/>
    </location>
</feature>
<protein>
    <submittedName>
        <fullName evidence="2">Uncharacterized protein</fullName>
    </submittedName>
</protein>
<feature type="compositionally biased region" description="Basic and acidic residues" evidence="1">
    <location>
        <begin position="243"/>
        <end position="254"/>
    </location>
</feature>
<dbReference type="EMBL" id="JAPDRK010000001">
    <property type="protein sequence ID" value="KAJ9617256.1"/>
    <property type="molecule type" value="Genomic_DNA"/>
</dbReference>
<feature type="region of interest" description="Disordered" evidence="1">
    <location>
        <begin position="1"/>
        <end position="27"/>
    </location>
</feature>
<gene>
    <name evidence="2" type="ORF">H2200_000977</name>
</gene>
<evidence type="ECO:0000313" key="3">
    <source>
        <dbReference type="Proteomes" id="UP001172673"/>
    </source>
</evidence>
<evidence type="ECO:0000313" key="2">
    <source>
        <dbReference type="EMBL" id="KAJ9617256.1"/>
    </source>
</evidence>